<sequence length="559" mass="63912">MITLPVSSPAIISKCKCDKKKIEAYSLITITSSINSHSLTTTTLSITARQHVVDPGTKSISEPTKAFVENSALTYKLVLNIPPFLPNLTDFDPQNSLTTDDLANLNKWGFNVIRFYAAWMGVYPHSSTEINYEYLMQLSKAVSMMENHGIYTLLDCHQDIFSRFFCGEGVPDWVAIFEGNQTLMTFPFPLALNITREPDTGYPILEECLKRSFGQYYLTEAVTNGFKMLYTNGNGTRESFASFWRTVANQFANRSSVLGYELLNEPSFPSLADVLEIGRVDQEYLAPMYKQLHEAIRQVDDQHLIFFEPCSFDLLETGFTEGPGGIEYNNRQVFSYHIYCLDVNKRGDPKSDLICEINDLILMNARIAEARKKKFGGMMLTEFGGLSNSTEGIKELNRIMEFADDQLQSWSYWQFKKYGDLTTSVSPATTESFYTEDGKLEINKVRALSRTYPQAIAGLPLSMSFDPTTANFELRFIINTDIEKPTVIYLNEEFNYPHGIIINVTPLDSLVWTSSIHNYYEFIPAASTKNRTMIILQILPQTEHWFYKILNWIREHWFV</sequence>
<dbReference type="InterPro" id="IPR013780">
    <property type="entry name" value="Glyco_hydro_b"/>
</dbReference>
<keyword evidence="3 4" id="KW-0326">Glycosidase</keyword>
<protein>
    <recommendedName>
        <fullName evidence="10">Endoglycoceramidase</fullName>
    </recommendedName>
</protein>
<evidence type="ECO:0000313" key="7">
    <source>
        <dbReference type="EMBL" id="CAF1140981.1"/>
    </source>
</evidence>
<dbReference type="Proteomes" id="UP000663854">
    <property type="component" value="Unassembled WGS sequence"/>
</dbReference>
<evidence type="ECO:0000313" key="9">
    <source>
        <dbReference type="Proteomes" id="UP000663870"/>
    </source>
</evidence>
<dbReference type="InterPro" id="IPR052066">
    <property type="entry name" value="Glycosphingolipid_Hydrolases"/>
</dbReference>
<dbReference type="AlphaFoldDB" id="A0A815IQ01"/>
<dbReference type="InterPro" id="IPR041036">
    <property type="entry name" value="GH5_C"/>
</dbReference>
<dbReference type="GO" id="GO:0016042">
    <property type="term" value="P:lipid catabolic process"/>
    <property type="evidence" value="ECO:0007669"/>
    <property type="project" value="UniProtKB-ARBA"/>
</dbReference>
<comment type="caution">
    <text evidence="8">The sequence shown here is derived from an EMBL/GenBank/DDBJ whole genome shotgun (WGS) entry which is preliminary data.</text>
</comment>
<dbReference type="EMBL" id="CAJNOL010001500">
    <property type="protein sequence ID" value="CAF1371296.1"/>
    <property type="molecule type" value="Genomic_DNA"/>
</dbReference>
<evidence type="ECO:0000256" key="4">
    <source>
        <dbReference type="RuleBase" id="RU361153"/>
    </source>
</evidence>
<evidence type="ECO:0008006" key="10">
    <source>
        <dbReference type="Google" id="ProtNLM"/>
    </source>
</evidence>
<dbReference type="EMBL" id="CAJNOH010000876">
    <property type="protein sequence ID" value="CAF1140981.1"/>
    <property type="molecule type" value="Genomic_DNA"/>
</dbReference>
<reference evidence="8" key="1">
    <citation type="submission" date="2021-02" db="EMBL/GenBank/DDBJ databases">
        <authorList>
            <person name="Nowell W R."/>
        </authorList>
    </citation>
    <scope>NUCLEOTIDE SEQUENCE</scope>
</reference>
<dbReference type="PROSITE" id="PS00659">
    <property type="entry name" value="GLYCOSYL_HYDROL_F5"/>
    <property type="match status" value="1"/>
</dbReference>
<dbReference type="GO" id="GO:0000272">
    <property type="term" value="P:polysaccharide catabolic process"/>
    <property type="evidence" value="ECO:0007669"/>
    <property type="project" value="InterPro"/>
</dbReference>
<gene>
    <name evidence="8" type="ORF">JXQ802_LOCUS33165</name>
    <name evidence="7" type="ORF">PYM288_LOCUS21706</name>
</gene>
<proteinExistence type="inferred from homology"/>
<dbReference type="Pfam" id="PF18564">
    <property type="entry name" value="Glyco_hydro_5_C"/>
    <property type="match status" value="1"/>
</dbReference>
<dbReference type="PANTHER" id="PTHR31308:SF3">
    <property type="entry name" value="ENDOGLYCOCERAMIDASE"/>
    <property type="match status" value="1"/>
</dbReference>
<evidence type="ECO:0000259" key="6">
    <source>
        <dbReference type="Pfam" id="PF18564"/>
    </source>
</evidence>
<keyword evidence="2 4" id="KW-0378">Hydrolase</keyword>
<evidence type="ECO:0000256" key="3">
    <source>
        <dbReference type="ARBA" id="ARBA00023295"/>
    </source>
</evidence>
<keyword evidence="9" id="KW-1185">Reference proteome</keyword>
<name>A0A815IQ01_9BILA</name>
<organism evidence="8 9">
    <name type="scientific">Rotaria sordida</name>
    <dbReference type="NCBI Taxonomy" id="392033"/>
    <lineage>
        <taxon>Eukaryota</taxon>
        <taxon>Metazoa</taxon>
        <taxon>Spiralia</taxon>
        <taxon>Gnathifera</taxon>
        <taxon>Rotifera</taxon>
        <taxon>Eurotatoria</taxon>
        <taxon>Bdelloidea</taxon>
        <taxon>Philodinida</taxon>
        <taxon>Philodinidae</taxon>
        <taxon>Rotaria</taxon>
    </lineage>
</organism>
<dbReference type="GO" id="GO:0004553">
    <property type="term" value="F:hydrolase activity, hydrolyzing O-glycosyl compounds"/>
    <property type="evidence" value="ECO:0007669"/>
    <property type="project" value="InterPro"/>
</dbReference>
<dbReference type="Pfam" id="PF00150">
    <property type="entry name" value="Cellulase"/>
    <property type="match status" value="1"/>
</dbReference>
<evidence type="ECO:0000256" key="2">
    <source>
        <dbReference type="ARBA" id="ARBA00022801"/>
    </source>
</evidence>
<comment type="similarity">
    <text evidence="1 4">Belongs to the glycosyl hydrolase 5 (cellulase A) family.</text>
</comment>
<evidence type="ECO:0000259" key="5">
    <source>
        <dbReference type="Pfam" id="PF00150"/>
    </source>
</evidence>
<dbReference type="InterPro" id="IPR001547">
    <property type="entry name" value="Glyco_hydro_5"/>
</dbReference>
<feature type="domain" description="Glycoside hydrolase family 5" evidence="5">
    <location>
        <begin position="97"/>
        <end position="417"/>
    </location>
</feature>
<evidence type="ECO:0000256" key="1">
    <source>
        <dbReference type="ARBA" id="ARBA00005641"/>
    </source>
</evidence>
<dbReference type="InterPro" id="IPR017853">
    <property type="entry name" value="GH"/>
</dbReference>
<dbReference type="Gene3D" id="3.20.20.80">
    <property type="entry name" value="Glycosidases"/>
    <property type="match status" value="1"/>
</dbReference>
<feature type="domain" description="Glycoside hydrolase family 5 C-terminal" evidence="6">
    <location>
        <begin position="450"/>
        <end position="525"/>
    </location>
</feature>
<accession>A0A815IQ01</accession>
<dbReference type="Gene3D" id="2.60.40.1180">
    <property type="entry name" value="Golgi alpha-mannosidase II"/>
    <property type="match status" value="1"/>
</dbReference>
<dbReference type="SUPFAM" id="SSF51445">
    <property type="entry name" value="(Trans)glycosidases"/>
    <property type="match status" value="1"/>
</dbReference>
<dbReference type="InterPro" id="IPR018087">
    <property type="entry name" value="Glyco_hydro_5_CS"/>
</dbReference>
<dbReference type="PANTHER" id="PTHR31308">
    <property type="match status" value="1"/>
</dbReference>
<dbReference type="Proteomes" id="UP000663870">
    <property type="component" value="Unassembled WGS sequence"/>
</dbReference>
<evidence type="ECO:0000313" key="8">
    <source>
        <dbReference type="EMBL" id="CAF1371296.1"/>
    </source>
</evidence>
<dbReference type="GO" id="GO:1901136">
    <property type="term" value="P:carbohydrate derivative catabolic process"/>
    <property type="evidence" value="ECO:0007669"/>
    <property type="project" value="UniProtKB-ARBA"/>
</dbReference>